<dbReference type="GeneID" id="23613525"/>
<evidence type="ECO:0000313" key="21">
    <source>
        <dbReference type="EMBL" id="KFM26547.1"/>
    </source>
</evidence>
<comment type="catalytic activity">
    <reaction evidence="15 16">
        <text>Ca(2+)(in) + ATP + H2O = Ca(2+)(out) + ADP + phosphate + H(+)</text>
        <dbReference type="Rhea" id="RHEA:18105"/>
        <dbReference type="ChEBI" id="CHEBI:15377"/>
        <dbReference type="ChEBI" id="CHEBI:15378"/>
        <dbReference type="ChEBI" id="CHEBI:29108"/>
        <dbReference type="ChEBI" id="CHEBI:30616"/>
        <dbReference type="ChEBI" id="CHEBI:43474"/>
        <dbReference type="ChEBI" id="CHEBI:456216"/>
        <dbReference type="EC" id="7.2.2.10"/>
    </reaction>
</comment>
<dbReference type="Gene3D" id="3.40.1110.10">
    <property type="entry name" value="Calcium-transporting ATPase, cytoplasmic domain N"/>
    <property type="match status" value="1"/>
</dbReference>
<feature type="domain" description="Cation-transporting P-type ATPase C-terminal" evidence="19">
    <location>
        <begin position="766"/>
        <end position="1021"/>
    </location>
</feature>
<feature type="transmembrane region" description="Helical" evidence="16">
    <location>
        <begin position="282"/>
        <end position="306"/>
    </location>
</feature>
<protein>
    <recommendedName>
        <fullName evidence="16">Calcium-transporting ATPase</fullName>
        <ecNumber evidence="16">7.2.2.10</ecNumber>
    </recommendedName>
</protein>
<feature type="transmembrane region" description="Helical" evidence="16">
    <location>
        <begin position="326"/>
        <end position="350"/>
    </location>
</feature>
<keyword evidence="10" id="KW-0460">Magnesium</keyword>
<feature type="transmembrane region" description="Helical" evidence="16">
    <location>
        <begin position="809"/>
        <end position="827"/>
    </location>
</feature>
<dbReference type="SUPFAM" id="SSF81660">
    <property type="entry name" value="Metal cation-transporting ATPase, ATP-binding domain N"/>
    <property type="match status" value="1"/>
</dbReference>
<dbReference type="GO" id="GO:0016887">
    <property type="term" value="F:ATP hydrolysis activity"/>
    <property type="evidence" value="ECO:0007669"/>
    <property type="project" value="InterPro"/>
</dbReference>
<dbReference type="PRINTS" id="PR00120">
    <property type="entry name" value="HATPASE"/>
</dbReference>
<evidence type="ECO:0000256" key="13">
    <source>
        <dbReference type="ARBA" id="ARBA00023065"/>
    </source>
</evidence>
<dbReference type="InterPro" id="IPR001757">
    <property type="entry name" value="P_typ_ATPase"/>
</dbReference>
<feature type="transmembrane region" description="Helical" evidence="16">
    <location>
        <begin position="104"/>
        <end position="122"/>
    </location>
</feature>
<evidence type="ECO:0000256" key="17">
    <source>
        <dbReference type="SAM" id="MobiDB-lite"/>
    </source>
</evidence>
<dbReference type="GO" id="GO:0046872">
    <property type="term" value="F:metal ion binding"/>
    <property type="evidence" value="ECO:0007669"/>
    <property type="project" value="UniProtKB-KW"/>
</dbReference>
<dbReference type="PANTHER" id="PTHR24093">
    <property type="entry name" value="CATION TRANSPORTING ATPASE"/>
    <property type="match status" value="1"/>
</dbReference>
<comment type="function">
    <text evidence="16">Catalyzes the hydrolysis of ATP coupled with the transport of calcium.</text>
</comment>
<evidence type="ECO:0000256" key="9">
    <source>
        <dbReference type="ARBA" id="ARBA00022840"/>
    </source>
</evidence>
<dbReference type="Pfam" id="PF08282">
    <property type="entry name" value="Hydrolase_3"/>
    <property type="match status" value="1"/>
</dbReference>
<keyword evidence="11" id="KW-1278">Translocase</keyword>
<keyword evidence="12 16" id="KW-1133">Transmembrane helix</keyword>
<dbReference type="GO" id="GO:0005388">
    <property type="term" value="F:P-type calcium transporter activity"/>
    <property type="evidence" value="ECO:0007669"/>
    <property type="project" value="UniProtKB-EC"/>
</dbReference>
<feature type="transmembrane region" description="Helical" evidence="16">
    <location>
        <begin position="134"/>
        <end position="153"/>
    </location>
</feature>
<proteinExistence type="inferred from homology"/>
<reference evidence="21 22" key="1">
    <citation type="journal article" date="2014" name="BMC Genomics">
        <title>Oil accumulation mechanisms of the oleaginous microalga Chlorella protothecoides revealed through its genome, transcriptomes, and proteomes.</title>
        <authorList>
            <person name="Gao C."/>
            <person name="Wang Y."/>
            <person name="Shen Y."/>
            <person name="Yan D."/>
            <person name="He X."/>
            <person name="Dai J."/>
            <person name="Wu Q."/>
        </authorList>
    </citation>
    <scope>NUCLEOTIDE SEQUENCE [LARGE SCALE GENOMIC DNA]</scope>
    <source>
        <strain evidence="21 22">0710</strain>
    </source>
</reference>
<dbReference type="GO" id="GO:0005524">
    <property type="term" value="F:ATP binding"/>
    <property type="evidence" value="ECO:0007669"/>
    <property type="project" value="UniProtKB-KW"/>
</dbReference>
<keyword evidence="13 16" id="KW-0406">Ion transport</keyword>
<dbReference type="Pfam" id="PF00689">
    <property type="entry name" value="Cation_ATPase_C"/>
    <property type="match status" value="1"/>
</dbReference>
<dbReference type="SFLD" id="SFLDF00027">
    <property type="entry name" value="p-type_atpase"/>
    <property type="match status" value="1"/>
</dbReference>
<dbReference type="EMBL" id="KL662129">
    <property type="protein sequence ID" value="KFM26547.1"/>
    <property type="molecule type" value="Genomic_DNA"/>
</dbReference>
<evidence type="ECO:0000256" key="11">
    <source>
        <dbReference type="ARBA" id="ARBA00022967"/>
    </source>
</evidence>
<dbReference type="GO" id="GO:0012505">
    <property type="term" value="C:endomembrane system"/>
    <property type="evidence" value="ECO:0007669"/>
    <property type="project" value="UniProtKB-SubCell"/>
</dbReference>
<dbReference type="SUPFAM" id="SSF81665">
    <property type="entry name" value="Calcium ATPase, transmembrane domain M"/>
    <property type="match status" value="1"/>
</dbReference>
<evidence type="ECO:0000256" key="6">
    <source>
        <dbReference type="ARBA" id="ARBA00022723"/>
    </source>
</evidence>
<keyword evidence="14 16" id="KW-0472">Membrane</keyword>
<feature type="domain" description="P-type ATPase A" evidence="18">
    <location>
        <begin position="171"/>
        <end position="268"/>
    </location>
</feature>
<keyword evidence="3 16" id="KW-0813">Transport</keyword>
<evidence type="ECO:0000256" key="7">
    <source>
        <dbReference type="ARBA" id="ARBA00022741"/>
    </source>
</evidence>
<dbReference type="InterPro" id="IPR036412">
    <property type="entry name" value="HAD-like_sf"/>
</dbReference>
<evidence type="ECO:0000256" key="1">
    <source>
        <dbReference type="ARBA" id="ARBA00004127"/>
    </source>
</evidence>
<dbReference type="InterPro" id="IPR023214">
    <property type="entry name" value="HAD_sf"/>
</dbReference>
<dbReference type="OrthoDB" id="3352408at2759"/>
<dbReference type="Pfam" id="PF13246">
    <property type="entry name" value="Cation_ATPase"/>
    <property type="match status" value="1"/>
</dbReference>
<feature type="transmembrane region" description="Helical" evidence="16">
    <location>
        <begin position="965"/>
        <end position="987"/>
    </location>
</feature>
<evidence type="ECO:0000256" key="16">
    <source>
        <dbReference type="RuleBase" id="RU361146"/>
    </source>
</evidence>
<evidence type="ECO:0000256" key="2">
    <source>
        <dbReference type="ARBA" id="ARBA00006124"/>
    </source>
</evidence>
<feature type="transmembrane region" description="Helical" evidence="16">
    <location>
        <begin position="741"/>
        <end position="760"/>
    </location>
</feature>
<evidence type="ECO:0000313" key="22">
    <source>
        <dbReference type="Proteomes" id="UP000028924"/>
    </source>
</evidence>
<evidence type="ECO:0000256" key="3">
    <source>
        <dbReference type="ARBA" id="ARBA00022448"/>
    </source>
</evidence>
<dbReference type="SUPFAM" id="SSF81653">
    <property type="entry name" value="Calcium ATPase, transduction domain A"/>
    <property type="match status" value="1"/>
</dbReference>
<feature type="region of interest" description="Disordered" evidence="17">
    <location>
        <begin position="1082"/>
        <end position="1144"/>
    </location>
</feature>
<dbReference type="GO" id="GO:0005886">
    <property type="term" value="C:plasma membrane"/>
    <property type="evidence" value="ECO:0007669"/>
    <property type="project" value="TreeGrafter"/>
</dbReference>
<feature type="compositionally biased region" description="Polar residues" evidence="17">
    <location>
        <begin position="1120"/>
        <end position="1133"/>
    </location>
</feature>
<keyword evidence="9 16" id="KW-0067">ATP-binding</keyword>
<keyword evidence="8 16" id="KW-0106">Calcium</keyword>
<evidence type="ECO:0000259" key="19">
    <source>
        <dbReference type="Pfam" id="PF00689"/>
    </source>
</evidence>
<dbReference type="CDD" id="cd02081">
    <property type="entry name" value="P-type_ATPase_Ca_PMCA-like"/>
    <property type="match status" value="1"/>
</dbReference>
<dbReference type="SFLD" id="SFLDS00003">
    <property type="entry name" value="Haloacid_Dehalogenase"/>
    <property type="match status" value="1"/>
</dbReference>
<dbReference type="SUPFAM" id="SSF56784">
    <property type="entry name" value="HAD-like"/>
    <property type="match status" value="1"/>
</dbReference>
<dbReference type="PANTHER" id="PTHR24093:SF369">
    <property type="entry name" value="CALCIUM-TRANSPORTING ATPASE"/>
    <property type="match status" value="1"/>
</dbReference>
<keyword evidence="5 16" id="KW-0812">Transmembrane</keyword>
<feature type="region of interest" description="Disordered" evidence="17">
    <location>
        <begin position="1"/>
        <end position="26"/>
    </location>
</feature>
<dbReference type="Gene3D" id="1.20.1110.10">
    <property type="entry name" value="Calcium-transporting ATPase, transmembrane domain"/>
    <property type="match status" value="1"/>
</dbReference>
<dbReference type="NCBIfam" id="TIGR01517">
    <property type="entry name" value="ATPase-IIB_Ca"/>
    <property type="match status" value="1"/>
</dbReference>
<dbReference type="InterPro" id="IPR018303">
    <property type="entry name" value="ATPase_P-typ_P_site"/>
</dbReference>
<accession>A0A087SLE3</accession>
<dbReference type="InterPro" id="IPR006068">
    <property type="entry name" value="ATPase_P-typ_cation-transptr_C"/>
</dbReference>
<dbReference type="EC" id="7.2.2.10" evidence="16"/>
<keyword evidence="7 16" id="KW-0547">Nucleotide-binding</keyword>
<comment type="subcellular location">
    <subcellularLocation>
        <location evidence="1">Endomembrane system</location>
        <topology evidence="1">Multi-pass membrane protein</topology>
    </subcellularLocation>
    <subcellularLocation>
        <location evidence="16">Membrane</location>
        <topology evidence="16">Multi-pass membrane protein</topology>
    </subcellularLocation>
</comment>
<dbReference type="InterPro" id="IPR044492">
    <property type="entry name" value="P_typ_ATPase_HD_dom"/>
</dbReference>
<feature type="domain" description="Cation-transporting P-type ATPase N-terminal" evidence="20">
    <location>
        <begin position="47"/>
        <end position="115"/>
    </location>
</feature>
<keyword evidence="4 16" id="KW-0109">Calcium transport</keyword>
<dbReference type="Proteomes" id="UP000028924">
    <property type="component" value="Unassembled WGS sequence"/>
</dbReference>
<name>A0A087SLE3_AUXPR</name>
<dbReference type="RefSeq" id="XP_011399485.1">
    <property type="nucleotide sequence ID" value="XM_011401183.1"/>
</dbReference>
<comment type="caution">
    <text evidence="16">Lacks conserved residue(s) required for the propagation of feature annotation.</text>
</comment>
<gene>
    <name evidence="21" type="ORF">F751_2134</name>
</gene>
<dbReference type="InterPro" id="IPR023298">
    <property type="entry name" value="ATPase_P-typ_TM_dom_sf"/>
</dbReference>
<dbReference type="KEGG" id="apro:F751_2134"/>
<comment type="similarity">
    <text evidence="2 16">Belongs to the cation transport ATPase (P-type) (TC 3.A.3) family. Type IIB subfamily.</text>
</comment>
<dbReference type="eggNOG" id="KOG0204">
    <property type="taxonomic scope" value="Eukaryota"/>
</dbReference>
<feature type="transmembrane region" description="Helical" evidence="16">
    <location>
        <begin position="999"/>
        <end position="1022"/>
    </location>
</feature>
<evidence type="ECO:0000259" key="20">
    <source>
        <dbReference type="Pfam" id="PF00690"/>
    </source>
</evidence>
<dbReference type="Gene3D" id="3.40.50.1000">
    <property type="entry name" value="HAD superfamily/HAD-like"/>
    <property type="match status" value="1"/>
</dbReference>
<evidence type="ECO:0000256" key="15">
    <source>
        <dbReference type="ARBA" id="ARBA00048694"/>
    </source>
</evidence>
<organism evidence="21 22">
    <name type="scientific">Auxenochlorella protothecoides</name>
    <name type="common">Green microalga</name>
    <name type="synonym">Chlorella protothecoides</name>
    <dbReference type="NCBI Taxonomy" id="3075"/>
    <lineage>
        <taxon>Eukaryota</taxon>
        <taxon>Viridiplantae</taxon>
        <taxon>Chlorophyta</taxon>
        <taxon>core chlorophytes</taxon>
        <taxon>Trebouxiophyceae</taxon>
        <taxon>Chlorellales</taxon>
        <taxon>Chlorellaceae</taxon>
        <taxon>Auxenochlorella</taxon>
    </lineage>
</organism>
<evidence type="ECO:0000256" key="8">
    <source>
        <dbReference type="ARBA" id="ARBA00022837"/>
    </source>
</evidence>
<dbReference type="AlphaFoldDB" id="A0A087SLE3"/>
<dbReference type="STRING" id="3075.A0A087SLE3"/>
<evidence type="ECO:0000256" key="14">
    <source>
        <dbReference type="ARBA" id="ARBA00023136"/>
    </source>
</evidence>
<dbReference type="InterPro" id="IPR004014">
    <property type="entry name" value="ATPase_P-typ_cation-transptr_N"/>
</dbReference>
<dbReference type="InterPro" id="IPR059000">
    <property type="entry name" value="ATPase_P-type_domA"/>
</dbReference>
<dbReference type="PROSITE" id="PS00154">
    <property type="entry name" value="ATPASE_E1_E2"/>
    <property type="match status" value="1"/>
</dbReference>
<evidence type="ECO:0000256" key="12">
    <source>
        <dbReference type="ARBA" id="ARBA00022989"/>
    </source>
</evidence>
<dbReference type="Pfam" id="PF00690">
    <property type="entry name" value="Cation_ATPase_N"/>
    <property type="match status" value="1"/>
</dbReference>
<dbReference type="InterPro" id="IPR023299">
    <property type="entry name" value="ATPase_P-typ_cyto_dom_N"/>
</dbReference>
<dbReference type="Pfam" id="PF00122">
    <property type="entry name" value="E1-E2_ATPase"/>
    <property type="match status" value="1"/>
</dbReference>
<dbReference type="NCBIfam" id="TIGR01494">
    <property type="entry name" value="ATPase_P-type"/>
    <property type="match status" value="2"/>
</dbReference>
<dbReference type="Gene3D" id="2.70.150.10">
    <property type="entry name" value="Calcium-transporting ATPase, cytoplasmic transduction domain A"/>
    <property type="match status" value="1"/>
</dbReference>
<keyword evidence="22" id="KW-1185">Reference proteome</keyword>
<sequence>MSRSDNHIDVEALRPEGTEGSGPFGINQETLSALNEDKSSALVARYGGIAGLAVALDTSLTDGVEVDGPSGIDARRSTFGANVHKQLPPKGFFKLWYKALKNPVLIILTVAAVICTVIGSAVESARNKHAYVEGIAIAASVFIVSIVGALTDWQKDRQMQVLNARKSVIEIKVLRGGHQCLCLNTEVVVGDIVLLHTGDKLVADGYCLESNALVIDEASLTGEADPVRKGPADPWIRSGTQVNEGSGSMLVLAVGEASEWGKTMALVQTKTGKTPLQEKLDLLVIAIGKLGVIISLVCFLVLMIRWIVDNGGFPLDLFAEGPLEYFIIAVTIIVVTVPEGLPLAVTIALASTMKAMLKDHNFVRVLSACETMGGATTICSDKTGTLTENRMTVVDGWFAGAATKGLPDWADLPQPLAEAVTENVAVNSSAYLVESEHGGVDFVGNRTECALLMLLRGWGQDYRRKREALAAQLVTVYDFTSARKMSSALVRREGAGLTLLCKGAAEIVVGRCTRYAGAGGAVEDLGEGLRQELLQLVTSMASRGLRTLCLAMRDMDMPEGGARKDSFEEPPETDLTLLCIVGIKDPVRQEVPEAVATCQRAGIVVRMVTGDNIHTACHIARECGILTPDGVAMEGPEFRNMDEAKLRALLPKLQVLARSSPTDKHTLVHNLKLLGEVVAVTGDGTNDAPALKESDVGLAMGIAGTEVAKDAADIVILDDNFSSIVKAVLWGRNVFANIRKFLQFQLTISLVALIVTFIAAVSTGTLALNVLQLLWVNLIMNSFAALELMDDEPHGRDSSLVSRTMAKNILVHTLYQSFWLFLIFYGMPRHLPSFRTPTKCEYFQANTNLCCLADSQSCLDTYGGIYQPGETPLCQLSVDGGCVIQEPRPEEYCDGNADGCERWRFMEQTYFEADDEYAEAEYDAQEAVSSMVFNTFICMQASERSFVLLVWLFNFLNARKLRDEYNIFAGLFKGYLFIGILFLIAGLQASVFRLQTQSGLQWGISLLIGAGGLPLALIAKFVTRRWFPIKEPTPEELMKKRATFTDPKDLYRRHWWQWLRPPPPKHIRELWKRGESELAKVSGDSALKKSSAGSELKKMSGTPGRKKGGSGDDDTLVKHGSSTLRSPRASSTHRLTRGGSAGIV</sequence>
<dbReference type="InterPro" id="IPR008250">
    <property type="entry name" value="ATPase_P-typ_transduc_dom_A_sf"/>
</dbReference>
<evidence type="ECO:0000256" key="4">
    <source>
        <dbReference type="ARBA" id="ARBA00022568"/>
    </source>
</evidence>
<dbReference type="FunFam" id="3.40.50.1000:FF:000018">
    <property type="entry name" value="Calcium-transporting ATPase"/>
    <property type="match status" value="1"/>
</dbReference>
<dbReference type="SFLD" id="SFLDG00002">
    <property type="entry name" value="C1.7:_P-type_atpase_like"/>
    <property type="match status" value="1"/>
</dbReference>
<feature type="compositionally biased region" description="Basic and acidic residues" evidence="17">
    <location>
        <begin position="1"/>
        <end position="17"/>
    </location>
</feature>
<evidence type="ECO:0000256" key="5">
    <source>
        <dbReference type="ARBA" id="ARBA00022692"/>
    </source>
</evidence>
<dbReference type="PRINTS" id="PR00119">
    <property type="entry name" value="CATATPASE"/>
</dbReference>
<keyword evidence="6" id="KW-0479">Metal-binding</keyword>
<dbReference type="InterPro" id="IPR006408">
    <property type="entry name" value="P-type_ATPase_IIB"/>
</dbReference>
<evidence type="ECO:0000259" key="18">
    <source>
        <dbReference type="Pfam" id="PF00122"/>
    </source>
</evidence>
<evidence type="ECO:0000256" key="10">
    <source>
        <dbReference type="ARBA" id="ARBA00022842"/>
    </source>
</evidence>